<dbReference type="Gene3D" id="3.30.420.10">
    <property type="entry name" value="Ribonuclease H-like superfamily/Ribonuclease H"/>
    <property type="match status" value="1"/>
</dbReference>
<reference evidence="17" key="2">
    <citation type="submission" date="2016-03" db="EMBL/GenBank/DDBJ databases">
        <title>Full-length assembly of Arabidopsis thaliana Ler reveals the complement of translocations and inversions.</title>
        <authorList>
            <person name="Zapata L."/>
            <person name="Schneeberger K."/>
            <person name="Ossowski S."/>
        </authorList>
    </citation>
    <scope>NUCLEOTIDE SEQUENCE [LARGE SCALE GENOMIC DNA]</scope>
    <source>
        <tissue evidence="17">Leaf</tissue>
    </source>
</reference>
<evidence type="ECO:0000256" key="6">
    <source>
        <dbReference type="ARBA" id="ARBA00012251"/>
    </source>
</evidence>
<dbReference type="CDD" id="cd22582">
    <property type="entry name" value="BRcat_RBR_unk"/>
    <property type="match status" value="1"/>
</dbReference>
<proteinExistence type="inferred from homology"/>
<gene>
    <name evidence="17" type="ordered locus">AXX17_At2g21150</name>
    <name evidence="16" type="ORF">C24_LOCUS8777</name>
</gene>
<dbReference type="InterPro" id="IPR031127">
    <property type="entry name" value="E3_UB_ligase_RBR"/>
</dbReference>
<evidence type="ECO:0000256" key="13">
    <source>
        <dbReference type="PROSITE-ProRule" id="PRU00175"/>
    </source>
</evidence>
<organism evidence="17 18">
    <name type="scientific">Arabidopsis thaliana</name>
    <name type="common">Mouse-ear cress</name>
    <dbReference type="NCBI Taxonomy" id="3702"/>
    <lineage>
        <taxon>Eukaryota</taxon>
        <taxon>Viridiplantae</taxon>
        <taxon>Streptophyta</taxon>
        <taxon>Embryophyta</taxon>
        <taxon>Tracheophyta</taxon>
        <taxon>Spermatophyta</taxon>
        <taxon>Magnoliopsida</taxon>
        <taxon>eudicotyledons</taxon>
        <taxon>Gunneridae</taxon>
        <taxon>Pentapetalae</taxon>
        <taxon>rosids</taxon>
        <taxon>malvids</taxon>
        <taxon>Brassicales</taxon>
        <taxon>Brassicaceae</taxon>
        <taxon>Camelineae</taxon>
        <taxon>Arabidopsis</taxon>
    </lineage>
</organism>
<evidence type="ECO:0000313" key="19">
    <source>
        <dbReference type="Proteomes" id="UP000434276"/>
    </source>
</evidence>
<dbReference type="EMBL" id="CACSHJ010000088">
    <property type="protein sequence ID" value="CAA0371486.1"/>
    <property type="molecule type" value="Genomic_DNA"/>
</dbReference>
<dbReference type="FunFam" id="3.30.40.10:FF:000230">
    <property type="entry name" value="RBR-type E3 ubiquitin transferase"/>
    <property type="match status" value="1"/>
</dbReference>
<dbReference type="Gene3D" id="3.30.40.10">
    <property type="entry name" value="Zinc/RING finger domain, C3HC4 (zinc finger)"/>
    <property type="match status" value="1"/>
</dbReference>
<comment type="cofactor">
    <cofactor evidence="2">
        <name>Zn(2+)</name>
        <dbReference type="ChEBI" id="CHEBI:29105"/>
    </cofactor>
</comment>
<dbReference type="AlphaFoldDB" id="A0A178VQ83"/>
<evidence type="ECO:0000259" key="15">
    <source>
        <dbReference type="PROSITE" id="PS51873"/>
    </source>
</evidence>
<dbReference type="GO" id="GO:0016567">
    <property type="term" value="P:protein ubiquitination"/>
    <property type="evidence" value="ECO:0007669"/>
    <property type="project" value="UniProtKB-UniPathway"/>
</dbReference>
<dbReference type="UniPathway" id="UPA00143"/>
<comment type="function">
    <text evidence="3">Might act as an E3 ubiquitin-protein ligase, or as part of E3 complex, which accepts ubiquitin from specific E2 ubiquitin-conjugating enzymes and then transfers it to substrates.</text>
</comment>
<evidence type="ECO:0000256" key="3">
    <source>
        <dbReference type="ARBA" id="ARBA00003976"/>
    </source>
</evidence>
<dbReference type="PROSITE" id="PS51873">
    <property type="entry name" value="TRIAD"/>
    <property type="match status" value="1"/>
</dbReference>
<dbReference type="Gene3D" id="1.20.120.1750">
    <property type="match status" value="1"/>
</dbReference>
<evidence type="ECO:0000313" key="18">
    <source>
        <dbReference type="Proteomes" id="UP000078284"/>
    </source>
</evidence>
<keyword evidence="12" id="KW-0862">Zinc</keyword>
<dbReference type="InterPro" id="IPR036397">
    <property type="entry name" value="RNaseH_sf"/>
</dbReference>
<dbReference type="CDD" id="cd22584">
    <property type="entry name" value="Rcat_RBR_unk"/>
    <property type="match status" value="1"/>
</dbReference>
<evidence type="ECO:0000256" key="2">
    <source>
        <dbReference type="ARBA" id="ARBA00001947"/>
    </source>
</evidence>
<protein>
    <recommendedName>
        <fullName evidence="6">RBR-type E3 ubiquitin transferase</fullName>
        <ecNumber evidence="6">2.3.2.31</ecNumber>
    </recommendedName>
</protein>
<dbReference type="InterPro" id="IPR044066">
    <property type="entry name" value="TRIAD_supradom"/>
</dbReference>
<dbReference type="GO" id="GO:0061630">
    <property type="term" value="F:ubiquitin protein ligase activity"/>
    <property type="evidence" value="ECO:0007669"/>
    <property type="project" value="UniProtKB-EC"/>
</dbReference>
<dbReference type="InterPro" id="IPR013083">
    <property type="entry name" value="Znf_RING/FYVE/PHD"/>
</dbReference>
<evidence type="ECO:0000256" key="5">
    <source>
        <dbReference type="ARBA" id="ARBA00005884"/>
    </source>
</evidence>
<accession>A0A5S9X130</accession>
<dbReference type="Pfam" id="PF13456">
    <property type="entry name" value="RVT_3"/>
    <property type="match status" value="1"/>
</dbReference>
<feature type="domain" description="RING-type" evidence="14">
    <location>
        <begin position="90"/>
        <end position="134"/>
    </location>
</feature>
<keyword evidence="9" id="KW-0677">Repeat</keyword>
<reference evidence="16 19" key="3">
    <citation type="submission" date="2019-12" db="EMBL/GenBank/DDBJ databases">
        <authorList>
            <person name="Jiao W.-B."/>
            <person name="Schneeberger K."/>
        </authorList>
    </citation>
    <scope>NUCLEOTIDE SEQUENCE [LARGE SCALE GENOMIC DNA]</scope>
    <source>
        <strain evidence="19">cv. C24</strain>
    </source>
</reference>
<dbReference type="FunFam" id="1.20.120.1750:FF:000019">
    <property type="entry name" value="RBR-type E3 ubiquitin transferase"/>
    <property type="match status" value="1"/>
</dbReference>
<evidence type="ECO:0000259" key="14">
    <source>
        <dbReference type="PROSITE" id="PS50089"/>
    </source>
</evidence>
<dbReference type="OrthoDB" id="1110655at2759"/>
<comment type="pathway">
    <text evidence="4">Protein modification; protein ubiquitination.</text>
</comment>
<comment type="catalytic activity">
    <reaction evidence="1">
        <text>[E2 ubiquitin-conjugating enzyme]-S-ubiquitinyl-L-cysteine + [acceptor protein]-L-lysine = [E2 ubiquitin-conjugating enzyme]-L-cysteine + [acceptor protein]-N(6)-ubiquitinyl-L-lysine.</text>
        <dbReference type="EC" id="2.3.2.31"/>
    </reaction>
</comment>
<keyword evidence="11" id="KW-0833">Ubl conjugation pathway</keyword>
<dbReference type="SUPFAM" id="SSF57850">
    <property type="entry name" value="RING/U-box"/>
    <property type="match status" value="2"/>
</dbReference>
<dbReference type="InterPro" id="IPR001841">
    <property type="entry name" value="Znf_RING"/>
</dbReference>
<evidence type="ECO:0000313" key="16">
    <source>
        <dbReference type="EMBL" id="CAA0371486.1"/>
    </source>
</evidence>
<name>A0A178VQ83_ARATH</name>
<dbReference type="Proteomes" id="UP000434276">
    <property type="component" value="Unassembled WGS sequence"/>
</dbReference>
<comment type="similarity">
    <text evidence="5">Belongs to the RBR family. Ariadne subfamily.</text>
</comment>
<dbReference type="InterPro" id="IPR002156">
    <property type="entry name" value="RNaseH_domain"/>
</dbReference>
<dbReference type="Proteomes" id="UP000078284">
    <property type="component" value="Chromosome 2"/>
</dbReference>
<dbReference type="InterPro" id="IPR002867">
    <property type="entry name" value="IBR_dom"/>
</dbReference>
<evidence type="ECO:0000256" key="1">
    <source>
        <dbReference type="ARBA" id="ARBA00001798"/>
    </source>
</evidence>
<evidence type="ECO:0000256" key="12">
    <source>
        <dbReference type="ARBA" id="ARBA00022833"/>
    </source>
</evidence>
<dbReference type="PROSITE" id="PS50089">
    <property type="entry name" value="ZF_RING_2"/>
    <property type="match status" value="1"/>
</dbReference>
<accession>A0A178VQ83</accession>
<dbReference type="EC" id="2.3.2.31" evidence="6"/>
<keyword evidence="8" id="KW-0479">Metal-binding</keyword>
<dbReference type="PANTHER" id="PTHR11685">
    <property type="entry name" value="RBR FAMILY RING FINGER AND IBR DOMAIN-CONTAINING"/>
    <property type="match status" value="1"/>
</dbReference>
<evidence type="ECO:0000256" key="8">
    <source>
        <dbReference type="ARBA" id="ARBA00022723"/>
    </source>
</evidence>
<keyword evidence="10 13" id="KW-0863">Zinc-finger</keyword>
<sequence length="373" mass="43604">MALIRGLRESFDLGIRQVVVYCDDQLLYQYIVGRGKIKKKVVHLVDEFQLLLEEMTYTDADLIALNDVNFAFKLAREAIVSRDDVKAEICSICFEETEGERMFFTTEKCVHRHCFPCVKQYVEVKLLSGTVPTCLDDGCKFKLTLESCSKVLTLELIEMWKQKMKEDSIPAAERIYCPYPNCSMLMSKTELSSESNLSNDRSCVKCCGLFCIDCKVPSHSDLSCSEYKKLHHDPLVDELKLKSLAKDKKWRQCKMCRHMIELSHACNHMTCRCGYQFCYQCEVEWKNDQKTCSSGCLLTGHGYYDDYDYNEPEYDFEVDTCNYYSDEEAMTRREMIRMWNTEQFFSEEENADGNDDNWDDYNNYGGLTVFWRL</sequence>
<evidence type="ECO:0000256" key="9">
    <source>
        <dbReference type="ARBA" id="ARBA00022737"/>
    </source>
</evidence>
<evidence type="ECO:0000256" key="4">
    <source>
        <dbReference type="ARBA" id="ARBA00004906"/>
    </source>
</evidence>
<dbReference type="GO" id="GO:0003676">
    <property type="term" value="F:nucleic acid binding"/>
    <property type="evidence" value="ECO:0007669"/>
    <property type="project" value="InterPro"/>
</dbReference>
<feature type="domain" description="RING-type" evidence="15">
    <location>
        <begin position="86"/>
        <end position="305"/>
    </location>
</feature>
<evidence type="ECO:0000256" key="11">
    <source>
        <dbReference type="ARBA" id="ARBA00022786"/>
    </source>
</evidence>
<dbReference type="GO" id="GO:0004523">
    <property type="term" value="F:RNA-DNA hybrid ribonuclease activity"/>
    <property type="evidence" value="ECO:0007669"/>
    <property type="project" value="InterPro"/>
</dbReference>
<dbReference type="Pfam" id="PF01485">
    <property type="entry name" value="IBR"/>
    <property type="match status" value="2"/>
</dbReference>
<reference evidence="18" key="1">
    <citation type="journal article" date="2016" name="Proc. Natl. Acad. Sci. U.S.A.">
        <title>Chromosome-level assembly of Arabidopsis thaliana Ler reveals the extent of translocation and inversion polymorphisms.</title>
        <authorList>
            <person name="Zapata L."/>
            <person name="Ding J."/>
            <person name="Willing E.M."/>
            <person name="Hartwig B."/>
            <person name="Bezdan D."/>
            <person name="Jiao W.B."/>
            <person name="Patel V."/>
            <person name="Velikkakam James G."/>
            <person name="Koornneef M."/>
            <person name="Ossowski S."/>
            <person name="Schneeberger K."/>
        </authorList>
    </citation>
    <scope>NUCLEOTIDE SEQUENCE [LARGE SCALE GENOMIC DNA]</scope>
    <source>
        <strain evidence="18">cv. Landsberg erecta</strain>
    </source>
</reference>
<dbReference type="ExpressionAtlas" id="A0A178VQ83">
    <property type="expression patterns" value="baseline and differential"/>
</dbReference>
<evidence type="ECO:0000256" key="10">
    <source>
        <dbReference type="ARBA" id="ARBA00022771"/>
    </source>
</evidence>
<dbReference type="GO" id="GO:0008270">
    <property type="term" value="F:zinc ion binding"/>
    <property type="evidence" value="ECO:0007669"/>
    <property type="project" value="UniProtKB-KW"/>
</dbReference>
<evidence type="ECO:0000313" key="17">
    <source>
        <dbReference type="EMBL" id="OAP07253.1"/>
    </source>
</evidence>
<dbReference type="SMART" id="SM00647">
    <property type="entry name" value="IBR"/>
    <property type="match status" value="2"/>
</dbReference>
<keyword evidence="7" id="KW-0808">Transferase</keyword>
<evidence type="ECO:0000256" key="7">
    <source>
        <dbReference type="ARBA" id="ARBA00022679"/>
    </source>
</evidence>
<dbReference type="EMBL" id="LUHQ01000002">
    <property type="protein sequence ID" value="OAP07253.1"/>
    <property type="molecule type" value="Genomic_DNA"/>
</dbReference>